<protein>
    <submittedName>
        <fullName evidence="1">YncE family protein</fullName>
    </submittedName>
</protein>
<dbReference type="InterPro" id="IPR015943">
    <property type="entry name" value="WD40/YVTN_repeat-like_dom_sf"/>
</dbReference>
<dbReference type="InterPro" id="IPR051200">
    <property type="entry name" value="Host-pathogen_enzymatic-act"/>
</dbReference>
<dbReference type="EMBL" id="JBHUHR010000039">
    <property type="protein sequence ID" value="MFD2036015.1"/>
    <property type="molecule type" value="Genomic_DNA"/>
</dbReference>
<evidence type="ECO:0000313" key="1">
    <source>
        <dbReference type="EMBL" id="MFD2036015.1"/>
    </source>
</evidence>
<dbReference type="Proteomes" id="UP001597361">
    <property type="component" value="Unassembled WGS sequence"/>
</dbReference>
<dbReference type="PROSITE" id="PS51257">
    <property type="entry name" value="PROKAR_LIPOPROTEIN"/>
    <property type="match status" value="1"/>
</dbReference>
<dbReference type="SUPFAM" id="SSF50974">
    <property type="entry name" value="Nitrous oxide reductase, N-terminal domain"/>
    <property type="match status" value="1"/>
</dbReference>
<dbReference type="Pfam" id="PF16819">
    <property type="entry name" value="DUF5074"/>
    <property type="match status" value="1"/>
</dbReference>
<dbReference type="InterPro" id="IPR031815">
    <property type="entry name" value="DUF5074"/>
</dbReference>
<gene>
    <name evidence="1" type="ORF">ACFSKL_14515</name>
</gene>
<proteinExistence type="predicted"/>
<name>A0ABW4VT52_9BACT</name>
<dbReference type="PANTHER" id="PTHR47197:SF3">
    <property type="entry name" value="DIHYDRO-HEME D1 DEHYDROGENASE"/>
    <property type="match status" value="1"/>
</dbReference>
<dbReference type="RefSeq" id="WP_376887041.1">
    <property type="nucleotide sequence ID" value="NZ_JBHUHR010000039.1"/>
</dbReference>
<organism evidence="1 2">
    <name type="scientific">Belliella marina</name>
    <dbReference type="NCBI Taxonomy" id="1644146"/>
    <lineage>
        <taxon>Bacteria</taxon>
        <taxon>Pseudomonadati</taxon>
        <taxon>Bacteroidota</taxon>
        <taxon>Cytophagia</taxon>
        <taxon>Cytophagales</taxon>
        <taxon>Cyclobacteriaceae</taxon>
        <taxon>Belliella</taxon>
    </lineage>
</organism>
<accession>A0ABW4VT52</accession>
<comment type="caution">
    <text evidence="1">The sequence shown here is derived from an EMBL/GenBank/DDBJ whole genome shotgun (WGS) entry which is preliminary data.</text>
</comment>
<evidence type="ECO:0000313" key="2">
    <source>
        <dbReference type="Proteomes" id="UP001597361"/>
    </source>
</evidence>
<keyword evidence="2" id="KW-1185">Reference proteome</keyword>
<dbReference type="InterPro" id="IPR011045">
    <property type="entry name" value="N2O_reductase_N"/>
</dbReference>
<sequence length="386" mass="42622">MKKYMKTVYYPILLLAILTSSCRDDEGINPVDVDELPEQESLIVKGLYLLNEGNMNMNKASLDYYDYESGTYSRNIYEAANPTATLGLGDVGNDIGIYGSKMYAVINASNKVEVMNVSDAKRVAVLDVKNCRYVTFDGAYAYVSAYDGETSLGVDKPNGFVAKFDTVNFEMISKVEVGRQPEEMAVSNGKLYVANSGGYSPPDYENMLSVIDLGSFKVIKEIEVAINLSRVKADGHGNIYVSSRGDYFENPSSLFVVNTITDQVTNHFELACSNLTISGDTAYVIGSEFSYVTGDWDINYSMINTQTKEVLTDPFVSQDLIDKIKTPYGVAVDPMSGYVYITDVGDYVSPGRLYAYDPKTKSTLFEQVTGDIPAHFAFVYKPKIGQ</sequence>
<dbReference type="PANTHER" id="PTHR47197">
    <property type="entry name" value="PROTEIN NIRF"/>
    <property type="match status" value="1"/>
</dbReference>
<reference evidence="2" key="1">
    <citation type="journal article" date="2019" name="Int. J. Syst. Evol. Microbiol.">
        <title>The Global Catalogue of Microorganisms (GCM) 10K type strain sequencing project: providing services to taxonomists for standard genome sequencing and annotation.</title>
        <authorList>
            <consortium name="The Broad Institute Genomics Platform"/>
            <consortium name="The Broad Institute Genome Sequencing Center for Infectious Disease"/>
            <person name="Wu L."/>
            <person name="Ma J."/>
        </authorList>
    </citation>
    <scope>NUCLEOTIDE SEQUENCE [LARGE SCALE GENOMIC DNA]</scope>
    <source>
        <strain evidence="2">CGMCC 1.15180</strain>
    </source>
</reference>
<dbReference type="Gene3D" id="2.130.10.10">
    <property type="entry name" value="YVTN repeat-like/Quinoprotein amine dehydrogenase"/>
    <property type="match status" value="1"/>
</dbReference>